<dbReference type="PANTHER" id="PTHR28155:SF1">
    <property type="entry name" value="DNA-DIRECTED RNA POLYMERASE I SUBUNIT RPA34.5-DOMAIN-CONTAINING PROTEIN"/>
    <property type="match status" value="1"/>
</dbReference>
<feature type="compositionally biased region" description="Pro residues" evidence="1">
    <location>
        <begin position="690"/>
        <end position="703"/>
    </location>
</feature>
<dbReference type="Pfam" id="PF08208">
    <property type="entry name" value="RNA_polI_A34"/>
    <property type="match status" value="1"/>
</dbReference>
<feature type="compositionally biased region" description="Acidic residues" evidence="1">
    <location>
        <begin position="128"/>
        <end position="138"/>
    </location>
</feature>
<feature type="compositionally biased region" description="Basic and acidic residues" evidence="1">
    <location>
        <begin position="94"/>
        <end position="112"/>
    </location>
</feature>
<dbReference type="Gene3D" id="6.20.250.70">
    <property type="match status" value="1"/>
</dbReference>
<feature type="region of interest" description="Disordered" evidence="1">
    <location>
        <begin position="40"/>
        <end position="300"/>
    </location>
</feature>
<feature type="compositionally biased region" description="Acidic residues" evidence="1">
    <location>
        <begin position="283"/>
        <end position="300"/>
    </location>
</feature>
<feature type="compositionally biased region" description="Low complexity" evidence="1">
    <location>
        <begin position="618"/>
        <end position="627"/>
    </location>
</feature>
<feature type="compositionally biased region" description="Low complexity" evidence="1">
    <location>
        <begin position="262"/>
        <end position="282"/>
    </location>
</feature>
<dbReference type="Proteomes" id="UP001175261">
    <property type="component" value="Unassembled WGS sequence"/>
</dbReference>
<dbReference type="GO" id="GO:0006360">
    <property type="term" value="P:transcription by RNA polymerase I"/>
    <property type="evidence" value="ECO:0007669"/>
    <property type="project" value="InterPro"/>
</dbReference>
<feature type="compositionally biased region" description="Acidic residues" evidence="1">
    <location>
        <begin position="181"/>
        <end position="191"/>
    </location>
</feature>
<dbReference type="EMBL" id="JAPDFR010000008">
    <property type="protein sequence ID" value="KAK0384408.1"/>
    <property type="molecule type" value="Genomic_DNA"/>
</dbReference>
<dbReference type="PANTHER" id="PTHR28155">
    <property type="entry name" value="ACR243WP"/>
    <property type="match status" value="1"/>
</dbReference>
<proteinExistence type="predicted"/>
<gene>
    <name evidence="2" type="ORF">NLU13_8495</name>
</gene>
<feature type="compositionally biased region" description="Low complexity" evidence="1">
    <location>
        <begin position="118"/>
        <end position="127"/>
    </location>
</feature>
<feature type="compositionally biased region" description="Basic and acidic residues" evidence="1">
    <location>
        <begin position="715"/>
        <end position="724"/>
    </location>
</feature>
<sequence length="724" mass="74717">MAPKVTYKVHSLSKHVEDTQKGISAEAQYNRRAVGAAAIKKEASGIDPNIFANNDDDSSSDSDSDESSDGEDQSTFLSKLTATSSAPKKPATSLEKEVANSNDELKASDAKKVNPSKAPAAAAAAPSDESESESEEESGSGSDASSSSEDEAENGDANKSRATGAAVATATTTTSPTSSSGDDESSDEEEDNSKTNGVKLQKPTTSQDSSSEEESGSESESSGSDSEEDESQTAKKPAVNGKAHVATASTESNEASKQPAKTVVPSASTKATSAKTPTTVSDSDSDESESDPDSDGEDNAAVDESMHISDREEAGQLSGPKFIAPDFMIRRGDKDVNGKDVAEVCNQANLQGKQFWYFTVPSDIPISVIQNMEIPIDTAQRGDSVFSHNGDSYGVSFDSMTPKSTIQILIPSADGAKYQAAPRAVDQVVQVKRITNLGGSSTGTADPAYKRPVRPQPKGLKARYKPIGVSNALGNIGGDSDGSEADTEMADAPTLPTLPAPSPPAAEPAKEKKARKSKVSAGGDSAVESPKKGKKSKEKTADEGDSARKGKRKLTTSEEDAVAASSQLMGESQIAESKSKKQKTGRVASPDLSTKVTPVTAPTPGSSFSDVPDAAAVAKGTPNATAKKTPKKKTEKAAAASTAENGATTPSTKKAASKKSESKVDVPTVPSSQATASRYTPIAPPVIYGQPPPSSSAPAPTPTPAAKTTKKSASKKKDATQMRP</sequence>
<name>A0AA39L516_SARSR</name>
<feature type="region of interest" description="Disordered" evidence="1">
    <location>
        <begin position="437"/>
        <end position="724"/>
    </location>
</feature>
<comment type="caution">
    <text evidence="2">The sequence shown here is derived from an EMBL/GenBank/DDBJ whole genome shotgun (WGS) entry which is preliminary data.</text>
</comment>
<feature type="compositionally biased region" description="Basic and acidic residues" evidence="1">
    <location>
        <begin position="538"/>
        <end position="548"/>
    </location>
</feature>
<evidence type="ECO:0008006" key="4">
    <source>
        <dbReference type="Google" id="ProtNLM"/>
    </source>
</evidence>
<protein>
    <recommendedName>
        <fullName evidence="4">RNA polymerase I, subunit RPA34.5</fullName>
    </recommendedName>
</protein>
<accession>A0AA39L516</accession>
<feature type="compositionally biased region" description="Low complexity" evidence="1">
    <location>
        <begin position="637"/>
        <end position="654"/>
    </location>
</feature>
<feature type="compositionally biased region" description="Acidic residues" evidence="1">
    <location>
        <begin position="54"/>
        <end position="72"/>
    </location>
</feature>
<feature type="compositionally biased region" description="Polar residues" evidence="1">
    <location>
        <begin position="196"/>
        <end position="205"/>
    </location>
</feature>
<keyword evidence="3" id="KW-1185">Reference proteome</keyword>
<feature type="compositionally biased region" description="Pro residues" evidence="1">
    <location>
        <begin position="496"/>
        <end position="506"/>
    </location>
</feature>
<dbReference type="InterPro" id="IPR053263">
    <property type="entry name" value="Euk_RPA34_RNAP_subunit"/>
</dbReference>
<feature type="region of interest" description="Disordered" evidence="1">
    <location>
        <begin position="1"/>
        <end position="24"/>
    </location>
</feature>
<feature type="compositionally biased region" description="Polar residues" evidence="1">
    <location>
        <begin position="564"/>
        <end position="576"/>
    </location>
</feature>
<feature type="compositionally biased region" description="Polar residues" evidence="1">
    <location>
        <begin position="75"/>
        <end position="86"/>
    </location>
</feature>
<organism evidence="2 3">
    <name type="scientific">Sarocladium strictum</name>
    <name type="common">Black bundle disease fungus</name>
    <name type="synonym">Acremonium strictum</name>
    <dbReference type="NCBI Taxonomy" id="5046"/>
    <lineage>
        <taxon>Eukaryota</taxon>
        <taxon>Fungi</taxon>
        <taxon>Dikarya</taxon>
        <taxon>Ascomycota</taxon>
        <taxon>Pezizomycotina</taxon>
        <taxon>Sordariomycetes</taxon>
        <taxon>Hypocreomycetidae</taxon>
        <taxon>Hypocreales</taxon>
        <taxon>Sarocladiaceae</taxon>
        <taxon>Sarocladium</taxon>
    </lineage>
</organism>
<evidence type="ECO:0000313" key="2">
    <source>
        <dbReference type="EMBL" id="KAK0384408.1"/>
    </source>
</evidence>
<evidence type="ECO:0000313" key="3">
    <source>
        <dbReference type="Proteomes" id="UP001175261"/>
    </source>
</evidence>
<dbReference type="InterPro" id="IPR013240">
    <property type="entry name" value="DNA-dir_RNA_pol1_su_RPA34"/>
</dbReference>
<feature type="compositionally biased region" description="Polar residues" evidence="1">
    <location>
        <begin position="247"/>
        <end position="256"/>
    </location>
</feature>
<evidence type="ECO:0000256" key="1">
    <source>
        <dbReference type="SAM" id="MobiDB-lite"/>
    </source>
</evidence>
<feature type="compositionally biased region" description="Low complexity" evidence="1">
    <location>
        <begin position="160"/>
        <end position="180"/>
    </location>
</feature>
<feature type="compositionally biased region" description="Polar residues" evidence="1">
    <location>
        <begin position="669"/>
        <end position="678"/>
    </location>
</feature>
<dbReference type="AlphaFoldDB" id="A0AA39L516"/>
<reference evidence="2" key="1">
    <citation type="submission" date="2022-10" db="EMBL/GenBank/DDBJ databases">
        <title>Determination and structural analysis of whole genome sequence of Sarocladium strictum F4-1.</title>
        <authorList>
            <person name="Hu L."/>
            <person name="Jiang Y."/>
        </authorList>
    </citation>
    <scope>NUCLEOTIDE SEQUENCE</scope>
    <source>
        <strain evidence="2">F4-1</strain>
    </source>
</reference>